<dbReference type="Pfam" id="PF13561">
    <property type="entry name" value="adh_short_C2"/>
    <property type="match status" value="1"/>
</dbReference>
<dbReference type="Proteomes" id="UP000619761">
    <property type="component" value="Unassembled WGS sequence"/>
</dbReference>
<gene>
    <name evidence="3" type="ORF">GCM10011613_32230</name>
</gene>
<dbReference type="EMBL" id="BMYZ01000003">
    <property type="protein sequence ID" value="GGY84758.1"/>
    <property type="molecule type" value="Genomic_DNA"/>
</dbReference>
<dbReference type="PROSITE" id="PS00061">
    <property type="entry name" value="ADH_SHORT"/>
    <property type="match status" value="1"/>
</dbReference>
<dbReference type="PRINTS" id="PR00081">
    <property type="entry name" value="GDHRDH"/>
</dbReference>
<dbReference type="PRINTS" id="PR00080">
    <property type="entry name" value="SDRFAMILY"/>
</dbReference>
<evidence type="ECO:0000313" key="3">
    <source>
        <dbReference type="EMBL" id="GGY84758.1"/>
    </source>
</evidence>
<evidence type="ECO:0000256" key="2">
    <source>
        <dbReference type="ARBA" id="ARBA00023002"/>
    </source>
</evidence>
<protein>
    <submittedName>
        <fullName evidence="3">Short-chain dehydrogenase</fullName>
    </submittedName>
</protein>
<keyword evidence="2" id="KW-0560">Oxidoreductase</keyword>
<dbReference type="InterPro" id="IPR036291">
    <property type="entry name" value="NAD(P)-bd_dom_sf"/>
</dbReference>
<comment type="caution">
    <text evidence="3">The sequence shown here is derived from an EMBL/GenBank/DDBJ whole genome shotgun (WGS) entry which is preliminary data.</text>
</comment>
<dbReference type="InterPro" id="IPR020904">
    <property type="entry name" value="Sc_DH/Rdtase_CS"/>
</dbReference>
<proteinExistence type="inferred from homology"/>
<comment type="similarity">
    <text evidence="1">Belongs to the short-chain dehydrogenases/reductases (SDR) family.</text>
</comment>
<name>A0ABQ3B8S7_9GAMM</name>
<organism evidence="3 4">
    <name type="scientific">Cellvibrio zantedeschiae</name>
    <dbReference type="NCBI Taxonomy" id="1237077"/>
    <lineage>
        <taxon>Bacteria</taxon>
        <taxon>Pseudomonadati</taxon>
        <taxon>Pseudomonadota</taxon>
        <taxon>Gammaproteobacteria</taxon>
        <taxon>Cellvibrionales</taxon>
        <taxon>Cellvibrionaceae</taxon>
        <taxon>Cellvibrio</taxon>
    </lineage>
</organism>
<accession>A0ABQ3B8S7</accession>
<dbReference type="SUPFAM" id="SSF51735">
    <property type="entry name" value="NAD(P)-binding Rossmann-fold domains"/>
    <property type="match status" value="1"/>
</dbReference>
<dbReference type="InterPro" id="IPR002347">
    <property type="entry name" value="SDR_fam"/>
</dbReference>
<evidence type="ECO:0000256" key="1">
    <source>
        <dbReference type="ARBA" id="ARBA00006484"/>
    </source>
</evidence>
<dbReference type="RefSeq" id="WP_189420449.1">
    <property type="nucleotide sequence ID" value="NZ_BMYZ01000003.1"/>
</dbReference>
<evidence type="ECO:0000313" key="4">
    <source>
        <dbReference type="Proteomes" id="UP000619761"/>
    </source>
</evidence>
<dbReference type="Gene3D" id="3.40.50.720">
    <property type="entry name" value="NAD(P)-binding Rossmann-like Domain"/>
    <property type="match status" value="1"/>
</dbReference>
<sequence>MDKPLMLITGGSQGIGAATALLAAQAGYNICFSYHSQASFAQQISTQLTELGAEVLYVQADVSIEADVLNLFDQIDTRFGRIDALINNAGILRKKLVVDIDVKELEKLFGVNVIGSFICAREAIKRMAVSRGGKGGVIVNVSSIASRVGSPFEYIDYAATKGAIDTFTLGLAKEVVAEGIRVNAVRPGIIQTEIHAKGGEPGRIERLKSVIPMQRAGTAEEVAKAILWLVSDDSSYTTGHLLDVGGGR</sequence>
<dbReference type="PANTHER" id="PTHR43639">
    <property type="entry name" value="OXIDOREDUCTASE, SHORT-CHAIN DEHYDROGENASE/REDUCTASE FAMILY (AFU_ORTHOLOGUE AFUA_5G02870)"/>
    <property type="match status" value="1"/>
</dbReference>
<dbReference type="PANTHER" id="PTHR43639:SF1">
    <property type="entry name" value="SHORT-CHAIN DEHYDROGENASE_REDUCTASE FAMILY PROTEIN"/>
    <property type="match status" value="1"/>
</dbReference>
<reference evidence="4" key="1">
    <citation type="journal article" date="2019" name="Int. J. Syst. Evol. Microbiol.">
        <title>The Global Catalogue of Microorganisms (GCM) 10K type strain sequencing project: providing services to taxonomists for standard genome sequencing and annotation.</title>
        <authorList>
            <consortium name="The Broad Institute Genomics Platform"/>
            <consortium name="The Broad Institute Genome Sequencing Center for Infectious Disease"/>
            <person name="Wu L."/>
            <person name="Ma J."/>
        </authorList>
    </citation>
    <scope>NUCLEOTIDE SEQUENCE [LARGE SCALE GENOMIC DNA]</scope>
    <source>
        <strain evidence="4">KCTC 32239</strain>
    </source>
</reference>
<keyword evidence="4" id="KW-1185">Reference proteome</keyword>